<evidence type="ECO:0000256" key="1">
    <source>
        <dbReference type="SAM" id="SignalP"/>
    </source>
</evidence>
<evidence type="ECO:0000259" key="3">
    <source>
        <dbReference type="Pfam" id="PF17479"/>
    </source>
</evidence>
<evidence type="ECO:0000313" key="5">
    <source>
        <dbReference type="Proteomes" id="UP000215027"/>
    </source>
</evidence>
<dbReference type="OrthoDB" id="9779102at2"/>
<accession>A0A160T4P0</accession>
<evidence type="ECO:0000313" key="4">
    <source>
        <dbReference type="EMBL" id="CUS04762.2"/>
    </source>
</evidence>
<feature type="domain" description="DUF3048" evidence="3">
    <location>
        <begin position="274"/>
        <end position="394"/>
    </location>
</feature>
<gene>
    <name evidence="4" type="ORF">CFX0092_A2884</name>
</gene>
<dbReference type="PROSITE" id="PS51257">
    <property type="entry name" value="PROKAR_LIPOPROTEIN"/>
    <property type="match status" value="1"/>
</dbReference>
<dbReference type="RefSeq" id="WP_095044054.1">
    <property type="nucleotide sequence ID" value="NZ_LN890655.1"/>
</dbReference>
<feature type="domain" description="DUF3048" evidence="2">
    <location>
        <begin position="102"/>
        <end position="247"/>
    </location>
</feature>
<dbReference type="Gene3D" id="3.50.90.10">
    <property type="entry name" value="YerB-like"/>
    <property type="match status" value="1"/>
</dbReference>
<dbReference type="InterPro" id="IPR035328">
    <property type="entry name" value="DUF3048_C"/>
</dbReference>
<dbReference type="AlphaFoldDB" id="A0A160T4P0"/>
<name>A0A160T4P0_9CHLR</name>
<dbReference type="Proteomes" id="UP000215027">
    <property type="component" value="Chromosome I"/>
</dbReference>
<sequence>MLKKYLTLSLFIAALLLAACGGGAEPGEIPPPPTSALATAQAEVAATISPVPATPTVAATLPPPPIVTPEVTAAPPTPAVTATPETIVLAAEAAAFAGRNPLTGEEIADPADLQRRPIAVKLSNAPADYTRPQAGLNDADIIFEHWTEGAVTRFTAIFYDTVPPNVGPVRSARLIDLELPAMYDAMLAFSGASVGVNQRLNASDFSDRLLRAAEPGFYRTGDTDKPFEHTLYIRLAELWQAVEAKGLNTAPGFGTYNAFSEVAPAGGSPASVINIDYRTEKVEWRWDAEIGQFRRWMDFEEHLDANTEEQVTAANVIFITPYHVNDANICEQINNGVCAALSIEIQLWGSGPATVFRDGQRFDVTWHRDGRNDMLTFTDAAGNPFPLQIGNSWVQLVPGYIPNSLAVTP</sequence>
<reference evidence="4" key="1">
    <citation type="submission" date="2016-01" db="EMBL/GenBank/DDBJ databases">
        <authorList>
            <person name="Mcilroy J.S."/>
            <person name="Karst M S."/>
            <person name="Albertsen M."/>
        </authorList>
    </citation>
    <scope>NUCLEOTIDE SEQUENCE</scope>
    <source>
        <strain evidence="4">Cfx-K</strain>
    </source>
</reference>
<protein>
    <submittedName>
        <fullName evidence="4">PT repeat-containing protein</fullName>
    </submittedName>
</protein>
<dbReference type="KEGG" id="pbf:CFX0092_A2884"/>
<evidence type="ECO:0000259" key="2">
    <source>
        <dbReference type="Pfam" id="PF11258"/>
    </source>
</evidence>
<feature type="chain" id="PRO_5008240585" evidence="1">
    <location>
        <begin position="25"/>
        <end position="409"/>
    </location>
</feature>
<organism evidence="4 5">
    <name type="scientific">Candidatus Promineifilum breve</name>
    <dbReference type="NCBI Taxonomy" id="1806508"/>
    <lineage>
        <taxon>Bacteria</taxon>
        <taxon>Bacillati</taxon>
        <taxon>Chloroflexota</taxon>
        <taxon>Ardenticatenia</taxon>
        <taxon>Candidatus Promineifilales</taxon>
        <taxon>Candidatus Promineifilaceae</taxon>
        <taxon>Candidatus Promineifilum</taxon>
    </lineage>
</organism>
<keyword evidence="5" id="KW-1185">Reference proteome</keyword>
<dbReference type="InterPro" id="IPR023158">
    <property type="entry name" value="YerB-like_sf"/>
</dbReference>
<dbReference type="SUPFAM" id="SSF159774">
    <property type="entry name" value="YerB-like"/>
    <property type="match status" value="1"/>
</dbReference>
<dbReference type="InterPro" id="IPR021416">
    <property type="entry name" value="DUF3048_N"/>
</dbReference>
<proteinExistence type="predicted"/>
<dbReference type="EMBL" id="LN890655">
    <property type="protein sequence ID" value="CUS04762.2"/>
    <property type="molecule type" value="Genomic_DNA"/>
</dbReference>
<dbReference type="Pfam" id="PF11258">
    <property type="entry name" value="DUF3048"/>
    <property type="match status" value="1"/>
</dbReference>
<keyword evidence="1" id="KW-0732">Signal</keyword>
<dbReference type="Pfam" id="PF17479">
    <property type="entry name" value="DUF3048_C"/>
    <property type="match status" value="1"/>
</dbReference>
<feature type="signal peptide" evidence="1">
    <location>
        <begin position="1"/>
        <end position="24"/>
    </location>
</feature>